<keyword evidence="1 2" id="KW-0807">Transducer</keyword>
<dbReference type="PANTHER" id="PTHR32089:SF112">
    <property type="entry name" value="LYSOZYME-LIKE PROTEIN-RELATED"/>
    <property type="match status" value="1"/>
</dbReference>
<accession>A0A2S9WYH1</accession>
<evidence type="ECO:0000259" key="3">
    <source>
        <dbReference type="PROSITE" id="PS50111"/>
    </source>
</evidence>
<dbReference type="Pfam" id="PF00015">
    <property type="entry name" value="MCPsignal"/>
    <property type="match status" value="1"/>
</dbReference>
<dbReference type="InterPro" id="IPR004089">
    <property type="entry name" value="MCPsignal_dom"/>
</dbReference>
<reference evidence="4 5" key="1">
    <citation type="submission" date="2017-01" db="EMBL/GenBank/DDBJ databases">
        <title>New insights into the genetic diversity of Chromobacterium isolated from tropical freshwater lake.</title>
        <authorList>
            <person name="Santos A.B."/>
            <person name="Nascimento A.M."/>
            <person name="Da Silva P.C."/>
        </authorList>
    </citation>
    <scope>NUCLEOTIDE SEQUENCE [LARGE SCALE GENOMIC DNA]</scope>
    <source>
        <strain evidence="4 5">56AF</strain>
    </source>
</reference>
<feature type="non-terminal residue" evidence="4">
    <location>
        <position position="102"/>
    </location>
</feature>
<organism evidence="4 5">
    <name type="scientific">Chromobacterium amazonense</name>
    <dbReference type="NCBI Taxonomy" id="1382803"/>
    <lineage>
        <taxon>Bacteria</taxon>
        <taxon>Pseudomonadati</taxon>
        <taxon>Pseudomonadota</taxon>
        <taxon>Betaproteobacteria</taxon>
        <taxon>Neisseriales</taxon>
        <taxon>Chromobacteriaceae</taxon>
        <taxon>Chromobacterium</taxon>
    </lineage>
</organism>
<proteinExistence type="predicted"/>
<evidence type="ECO:0000313" key="5">
    <source>
        <dbReference type="Proteomes" id="UP000239469"/>
    </source>
</evidence>
<dbReference type="AlphaFoldDB" id="A0A2S9WYH1"/>
<protein>
    <submittedName>
        <fullName evidence="4">Chemotaxis protein</fullName>
    </submittedName>
</protein>
<evidence type="ECO:0000256" key="1">
    <source>
        <dbReference type="ARBA" id="ARBA00023224"/>
    </source>
</evidence>
<feature type="domain" description="Methyl-accepting transducer" evidence="3">
    <location>
        <begin position="1"/>
        <end position="102"/>
    </location>
</feature>
<dbReference type="PROSITE" id="PS50111">
    <property type="entry name" value="CHEMOTAXIS_TRANSDUC_2"/>
    <property type="match status" value="1"/>
</dbReference>
<dbReference type="GO" id="GO:0016020">
    <property type="term" value="C:membrane"/>
    <property type="evidence" value="ECO:0007669"/>
    <property type="project" value="InterPro"/>
</dbReference>
<dbReference type="Gene3D" id="1.10.287.950">
    <property type="entry name" value="Methyl-accepting chemotaxis protein"/>
    <property type="match status" value="1"/>
</dbReference>
<comment type="caution">
    <text evidence="4">The sequence shown here is derived from an EMBL/GenBank/DDBJ whole genome shotgun (WGS) entry which is preliminary data.</text>
</comment>
<dbReference type="RefSeq" id="WP_223253625.1">
    <property type="nucleotide sequence ID" value="NZ_MTBD01000122.1"/>
</dbReference>
<sequence>QVTVGAQHIADTAQQAGSIARETGELTEQSVAKVNRVTGEIQRMTDTMHALADRMSGLGNRSNEVTTIVGVIKDIADQTNLLALNAAIEAARAGEMGRGFAV</sequence>
<evidence type="ECO:0000256" key="2">
    <source>
        <dbReference type="PROSITE-ProRule" id="PRU00284"/>
    </source>
</evidence>
<dbReference type="EMBL" id="MTBD01000122">
    <property type="protein sequence ID" value="PRP68522.1"/>
    <property type="molecule type" value="Genomic_DNA"/>
</dbReference>
<dbReference type="GO" id="GO:0007165">
    <property type="term" value="P:signal transduction"/>
    <property type="evidence" value="ECO:0007669"/>
    <property type="project" value="UniProtKB-KW"/>
</dbReference>
<evidence type="ECO:0000313" key="4">
    <source>
        <dbReference type="EMBL" id="PRP68522.1"/>
    </source>
</evidence>
<dbReference type="SUPFAM" id="SSF58104">
    <property type="entry name" value="Methyl-accepting chemotaxis protein (MCP) signaling domain"/>
    <property type="match status" value="1"/>
</dbReference>
<gene>
    <name evidence="4" type="ORF">BUE93_21955</name>
</gene>
<feature type="non-terminal residue" evidence="4">
    <location>
        <position position="1"/>
    </location>
</feature>
<dbReference type="Proteomes" id="UP000239469">
    <property type="component" value="Unassembled WGS sequence"/>
</dbReference>
<dbReference type="PANTHER" id="PTHR32089">
    <property type="entry name" value="METHYL-ACCEPTING CHEMOTAXIS PROTEIN MCPB"/>
    <property type="match status" value="1"/>
</dbReference>
<name>A0A2S9WYH1_9NEIS</name>